<proteinExistence type="predicted"/>
<dbReference type="Gene3D" id="3.90.190.20">
    <property type="entry name" value="Mur ligase, C-terminal domain"/>
    <property type="match status" value="1"/>
</dbReference>
<dbReference type="OrthoDB" id="9801978at2"/>
<comment type="subcellular location">
    <subcellularLocation>
        <location evidence="10">Cytoplasm</location>
    </subcellularLocation>
</comment>
<comment type="pathway">
    <text evidence="10">Cell wall biogenesis; peptidoglycan biosynthesis.</text>
</comment>
<dbReference type="InterPro" id="IPR005863">
    <property type="entry name" value="UDP-N-AcMur_synth"/>
</dbReference>
<keyword evidence="5" id="KW-0067">ATP-binding</keyword>
<dbReference type="Pfam" id="PF01225">
    <property type="entry name" value="Mur_ligase"/>
    <property type="match status" value="1"/>
</dbReference>
<evidence type="ECO:0000313" key="14">
    <source>
        <dbReference type="EMBL" id="MQL52315.1"/>
    </source>
</evidence>
<evidence type="ECO:0000259" key="11">
    <source>
        <dbReference type="Pfam" id="PF01225"/>
    </source>
</evidence>
<comment type="function">
    <text evidence="10">Involved in cell wall formation. Catalyzes the final step in the synthesis of UDP-N-acetylmuramoyl-pentapeptide, the precursor of murein.</text>
</comment>
<feature type="domain" description="Mur ligase C-terminal" evidence="12">
    <location>
        <begin position="319"/>
        <end position="367"/>
    </location>
</feature>
<dbReference type="GO" id="GO:0005737">
    <property type="term" value="C:cytoplasm"/>
    <property type="evidence" value="ECO:0007669"/>
    <property type="project" value="UniProtKB-SubCell"/>
</dbReference>
<dbReference type="GO" id="GO:0008360">
    <property type="term" value="P:regulation of cell shape"/>
    <property type="evidence" value="ECO:0007669"/>
    <property type="project" value="UniProtKB-KW"/>
</dbReference>
<keyword evidence="3 10" id="KW-0132">Cell division</keyword>
<keyword evidence="4" id="KW-0547">Nucleotide-binding</keyword>
<dbReference type="SUPFAM" id="SSF53244">
    <property type="entry name" value="MurD-like peptide ligases, peptide-binding domain"/>
    <property type="match status" value="1"/>
</dbReference>
<feature type="domain" description="Mur ligase N-terminal catalytic" evidence="11">
    <location>
        <begin position="28"/>
        <end position="96"/>
    </location>
</feature>
<evidence type="ECO:0000256" key="3">
    <source>
        <dbReference type="ARBA" id="ARBA00022618"/>
    </source>
</evidence>
<dbReference type="InterPro" id="IPR004101">
    <property type="entry name" value="Mur_ligase_C"/>
</dbReference>
<dbReference type="Pfam" id="PF02875">
    <property type="entry name" value="Mur_ligase_C"/>
    <property type="match status" value="1"/>
</dbReference>
<comment type="caution">
    <text evidence="14">The sequence shown here is derived from an EMBL/GenBank/DDBJ whole genome shotgun (WGS) entry which is preliminary data.</text>
</comment>
<dbReference type="PANTHER" id="PTHR43024">
    <property type="entry name" value="UDP-N-ACETYLMURAMOYL-TRIPEPTIDE--D-ALANYL-D-ALANINE LIGASE"/>
    <property type="match status" value="1"/>
</dbReference>
<dbReference type="AlphaFoldDB" id="A0A6N7IQF7"/>
<reference evidence="14 15" key="1">
    <citation type="submission" date="2019-10" db="EMBL/GenBank/DDBJ databases">
        <title>Comparative genomics of sulfur disproportionating microorganisms.</title>
        <authorList>
            <person name="Ward L.M."/>
            <person name="Bertran E."/>
            <person name="Johnston D."/>
        </authorList>
    </citation>
    <scope>NUCLEOTIDE SEQUENCE [LARGE SCALE GENOMIC DNA]</scope>
    <source>
        <strain evidence="14 15">DSM 14055</strain>
    </source>
</reference>
<evidence type="ECO:0000256" key="8">
    <source>
        <dbReference type="ARBA" id="ARBA00023306"/>
    </source>
</evidence>
<dbReference type="SUPFAM" id="SSF53623">
    <property type="entry name" value="MurD-like peptide ligases, catalytic domain"/>
    <property type="match status" value="1"/>
</dbReference>
<evidence type="ECO:0000256" key="10">
    <source>
        <dbReference type="RuleBase" id="RU004136"/>
    </source>
</evidence>
<dbReference type="NCBIfam" id="TIGR01143">
    <property type="entry name" value="murF"/>
    <property type="match status" value="1"/>
</dbReference>
<protein>
    <recommendedName>
        <fullName evidence="10">UDP-N-acetylmuramoyl-tripeptide--D-alanyl-D-alanine ligase</fullName>
        <ecNumber evidence="10">6.3.2.10</ecNumber>
    </recommendedName>
</protein>
<dbReference type="Gene3D" id="3.40.1190.10">
    <property type="entry name" value="Mur-like, catalytic domain"/>
    <property type="match status" value="1"/>
</dbReference>
<evidence type="ECO:0000313" key="15">
    <source>
        <dbReference type="Proteomes" id="UP000441717"/>
    </source>
</evidence>
<dbReference type="GO" id="GO:0051301">
    <property type="term" value="P:cell division"/>
    <property type="evidence" value="ECO:0007669"/>
    <property type="project" value="UniProtKB-KW"/>
</dbReference>
<dbReference type="RefSeq" id="WP_152946298.1">
    <property type="nucleotide sequence ID" value="NZ_WHYR01000020.1"/>
</dbReference>
<dbReference type="Pfam" id="PF08245">
    <property type="entry name" value="Mur_ligase_M"/>
    <property type="match status" value="1"/>
</dbReference>
<accession>A0A6N7IQF7</accession>
<feature type="domain" description="Mur ligase central" evidence="13">
    <location>
        <begin position="110"/>
        <end position="297"/>
    </location>
</feature>
<dbReference type="InterPro" id="IPR035911">
    <property type="entry name" value="MurE/MurF_N"/>
</dbReference>
<feature type="non-terminal residue" evidence="14">
    <location>
        <position position="367"/>
    </location>
</feature>
<keyword evidence="9 10" id="KW-0961">Cell wall biogenesis/degradation</keyword>
<keyword evidence="7 10" id="KW-0573">Peptidoglycan synthesis</keyword>
<dbReference type="PANTHER" id="PTHR43024:SF1">
    <property type="entry name" value="UDP-N-ACETYLMURAMOYL-TRIPEPTIDE--D-ALANYL-D-ALANINE LIGASE"/>
    <property type="match status" value="1"/>
</dbReference>
<keyword evidence="8 10" id="KW-0131">Cell cycle</keyword>
<dbReference type="InterPro" id="IPR036565">
    <property type="entry name" value="Mur-like_cat_sf"/>
</dbReference>
<sequence length="367" mass="39027">MKNMTVAEIAGILKGRLCQGDPEVRVGAVSIDSRRLVSGQLFFALRGERHDGHDFIPAAVAAGAGGVVVDRLVTGIDPAIPVIQVANTLVALQELARYNRRAHRVPVIGVTGSSGKTSTKDLVAAALSSRMQVLKTTGNQNNEIGLPLTLLEMDDGHQAAVVEMAMRGPGEIAFLCDLARPTAGIITNIGVAHVERLGSVESIARAKGELLEAIPPEGFALLHRESPFMEREAARCRGRVYFFGFDERAHVRALDIHPGGWGNRFKVRLPDGSEGEIYLPLPGRHNVLNALAAVGVAWALGVSPEDAARGLAAASLSPMRLERVEKDGITIINDAYNANPASTGAALQVLAEMGARRRIAVLGDMLE</sequence>
<dbReference type="GO" id="GO:0009252">
    <property type="term" value="P:peptidoglycan biosynthetic process"/>
    <property type="evidence" value="ECO:0007669"/>
    <property type="project" value="UniProtKB-UniPathway"/>
</dbReference>
<dbReference type="InterPro" id="IPR013221">
    <property type="entry name" value="Mur_ligase_cen"/>
</dbReference>
<dbReference type="EMBL" id="WHYR01000020">
    <property type="protein sequence ID" value="MQL52315.1"/>
    <property type="molecule type" value="Genomic_DNA"/>
</dbReference>
<dbReference type="Proteomes" id="UP000441717">
    <property type="component" value="Unassembled WGS sequence"/>
</dbReference>
<dbReference type="InterPro" id="IPR000713">
    <property type="entry name" value="Mur_ligase_N"/>
</dbReference>
<evidence type="ECO:0000259" key="12">
    <source>
        <dbReference type="Pfam" id="PF02875"/>
    </source>
</evidence>
<comment type="catalytic activity">
    <reaction evidence="10">
        <text>D-alanyl-D-alanine + UDP-N-acetyl-alpha-D-muramoyl-L-alanyl-gamma-D-glutamyl-meso-2,6-diaminopimelate + ATP = UDP-N-acetyl-alpha-D-muramoyl-L-alanyl-gamma-D-glutamyl-meso-2,6-diaminopimeloyl-D-alanyl-D-alanine + ADP + phosphate + H(+)</text>
        <dbReference type="Rhea" id="RHEA:28374"/>
        <dbReference type="ChEBI" id="CHEBI:15378"/>
        <dbReference type="ChEBI" id="CHEBI:30616"/>
        <dbReference type="ChEBI" id="CHEBI:43474"/>
        <dbReference type="ChEBI" id="CHEBI:57822"/>
        <dbReference type="ChEBI" id="CHEBI:61386"/>
        <dbReference type="ChEBI" id="CHEBI:83905"/>
        <dbReference type="ChEBI" id="CHEBI:456216"/>
        <dbReference type="EC" id="6.3.2.10"/>
    </reaction>
</comment>
<gene>
    <name evidence="14" type="primary">murF</name>
    <name evidence="14" type="ORF">GFC01_08530</name>
</gene>
<evidence type="ECO:0000256" key="6">
    <source>
        <dbReference type="ARBA" id="ARBA00022960"/>
    </source>
</evidence>
<dbReference type="UniPathway" id="UPA00219"/>
<evidence type="ECO:0000256" key="4">
    <source>
        <dbReference type="ARBA" id="ARBA00022741"/>
    </source>
</evidence>
<keyword evidence="15" id="KW-1185">Reference proteome</keyword>
<evidence type="ECO:0000256" key="9">
    <source>
        <dbReference type="ARBA" id="ARBA00023316"/>
    </source>
</evidence>
<dbReference type="GO" id="GO:0005524">
    <property type="term" value="F:ATP binding"/>
    <property type="evidence" value="ECO:0007669"/>
    <property type="project" value="UniProtKB-KW"/>
</dbReference>
<evidence type="ECO:0000256" key="2">
    <source>
        <dbReference type="ARBA" id="ARBA00022598"/>
    </source>
</evidence>
<dbReference type="GO" id="GO:0071555">
    <property type="term" value="P:cell wall organization"/>
    <property type="evidence" value="ECO:0007669"/>
    <property type="project" value="UniProtKB-KW"/>
</dbReference>
<dbReference type="InterPro" id="IPR051046">
    <property type="entry name" value="MurCDEF_CellWall_CoF430Synth"/>
</dbReference>
<evidence type="ECO:0000256" key="7">
    <source>
        <dbReference type="ARBA" id="ARBA00022984"/>
    </source>
</evidence>
<keyword evidence="1" id="KW-0963">Cytoplasm</keyword>
<evidence type="ECO:0000256" key="5">
    <source>
        <dbReference type="ARBA" id="ARBA00022840"/>
    </source>
</evidence>
<dbReference type="GO" id="GO:0047480">
    <property type="term" value="F:UDP-N-acetylmuramoyl-tripeptide-D-alanyl-D-alanine ligase activity"/>
    <property type="evidence" value="ECO:0007669"/>
    <property type="project" value="UniProtKB-EC"/>
</dbReference>
<dbReference type="Gene3D" id="3.40.1390.10">
    <property type="entry name" value="MurE/MurF, N-terminal domain"/>
    <property type="match status" value="1"/>
</dbReference>
<evidence type="ECO:0000259" key="13">
    <source>
        <dbReference type="Pfam" id="PF08245"/>
    </source>
</evidence>
<keyword evidence="6 10" id="KW-0133">Cell shape</keyword>
<keyword evidence="2 14" id="KW-0436">Ligase</keyword>
<name>A0A6N7IQF7_9FIRM</name>
<dbReference type="InterPro" id="IPR036615">
    <property type="entry name" value="Mur_ligase_C_dom_sf"/>
</dbReference>
<organism evidence="14 15">
    <name type="scientific">Desulfofundulus thermobenzoicus</name>
    <dbReference type="NCBI Taxonomy" id="29376"/>
    <lineage>
        <taxon>Bacteria</taxon>
        <taxon>Bacillati</taxon>
        <taxon>Bacillota</taxon>
        <taxon>Clostridia</taxon>
        <taxon>Eubacteriales</taxon>
        <taxon>Peptococcaceae</taxon>
        <taxon>Desulfofundulus</taxon>
    </lineage>
</organism>
<dbReference type="SUPFAM" id="SSF63418">
    <property type="entry name" value="MurE/MurF N-terminal domain"/>
    <property type="match status" value="1"/>
</dbReference>
<dbReference type="EC" id="6.3.2.10" evidence="10"/>
<evidence type="ECO:0000256" key="1">
    <source>
        <dbReference type="ARBA" id="ARBA00022490"/>
    </source>
</evidence>